<dbReference type="EMBL" id="BAABKB010000021">
    <property type="protein sequence ID" value="GAA5021051.1"/>
    <property type="molecule type" value="Genomic_DNA"/>
</dbReference>
<dbReference type="Gene3D" id="3.10.180.10">
    <property type="entry name" value="2,3-Dihydroxybiphenyl 1,2-Dioxygenase, domain 1"/>
    <property type="match status" value="1"/>
</dbReference>
<dbReference type="InterPro" id="IPR037523">
    <property type="entry name" value="VOC_core"/>
</dbReference>
<dbReference type="InterPro" id="IPR029068">
    <property type="entry name" value="Glyas_Bleomycin-R_OHBP_Dase"/>
</dbReference>
<gene>
    <name evidence="2" type="ORF">GCM10023335_51490</name>
</gene>
<dbReference type="Proteomes" id="UP001501759">
    <property type="component" value="Unassembled WGS sequence"/>
</dbReference>
<organism evidence="2 3">
    <name type="scientific">Streptomyces siamensis</name>
    <dbReference type="NCBI Taxonomy" id="1274986"/>
    <lineage>
        <taxon>Bacteria</taxon>
        <taxon>Bacillati</taxon>
        <taxon>Actinomycetota</taxon>
        <taxon>Actinomycetes</taxon>
        <taxon>Kitasatosporales</taxon>
        <taxon>Streptomycetaceae</taxon>
        <taxon>Streptomyces</taxon>
    </lineage>
</organism>
<sequence>MSTSQAGQEAAASDAETPATTMKFEVAALPVADVDRALRFYQGLGWRLDADYEAGPEFRIVQLTPPGSECSIHFGRGVTPAAPGSAHGLYLVVQDIEQARADLLGRGVDVSEAYHNTYDTGAQVRVDGPAPDGRSYATYASFSDPDGNGWLLQEVKERLPGR</sequence>
<dbReference type="SUPFAM" id="SSF54593">
    <property type="entry name" value="Glyoxalase/Bleomycin resistance protein/Dihydroxybiphenyl dioxygenase"/>
    <property type="match status" value="1"/>
</dbReference>
<reference evidence="3" key="1">
    <citation type="journal article" date="2019" name="Int. J. Syst. Evol. Microbiol.">
        <title>The Global Catalogue of Microorganisms (GCM) 10K type strain sequencing project: providing services to taxonomists for standard genome sequencing and annotation.</title>
        <authorList>
            <consortium name="The Broad Institute Genomics Platform"/>
            <consortium name="The Broad Institute Genome Sequencing Center for Infectious Disease"/>
            <person name="Wu L."/>
            <person name="Ma J."/>
        </authorList>
    </citation>
    <scope>NUCLEOTIDE SEQUENCE [LARGE SCALE GENOMIC DNA]</scope>
    <source>
        <strain evidence="3">JCM 18409</strain>
    </source>
</reference>
<protein>
    <recommendedName>
        <fullName evidence="1">VOC domain-containing protein</fullName>
    </recommendedName>
</protein>
<feature type="domain" description="VOC" evidence="1">
    <location>
        <begin position="23"/>
        <end position="155"/>
    </location>
</feature>
<keyword evidence="3" id="KW-1185">Reference proteome</keyword>
<proteinExistence type="predicted"/>
<name>A0ABP9J7D8_9ACTN</name>
<evidence type="ECO:0000259" key="1">
    <source>
        <dbReference type="PROSITE" id="PS51819"/>
    </source>
</evidence>
<dbReference type="Pfam" id="PF00903">
    <property type="entry name" value="Glyoxalase"/>
    <property type="match status" value="1"/>
</dbReference>
<accession>A0ABP9J7D8</accession>
<dbReference type="PROSITE" id="PS51819">
    <property type="entry name" value="VOC"/>
    <property type="match status" value="1"/>
</dbReference>
<dbReference type="RefSeq" id="WP_345653897.1">
    <property type="nucleotide sequence ID" value="NZ_BAABKB010000021.1"/>
</dbReference>
<evidence type="ECO:0000313" key="3">
    <source>
        <dbReference type="Proteomes" id="UP001501759"/>
    </source>
</evidence>
<dbReference type="InterPro" id="IPR004360">
    <property type="entry name" value="Glyas_Fos-R_dOase_dom"/>
</dbReference>
<comment type="caution">
    <text evidence="2">The sequence shown here is derived from an EMBL/GenBank/DDBJ whole genome shotgun (WGS) entry which is preliminary data.</text>
</comment>
<evidence type="ECO:0000313" key="2">
    <source>
        <dbReference type="EMBL" id="GAA5021051.1"/>
    </source>
</evidence>